<reference evidence="3" key="1">
    <citation type="journal article" date="2019" name="Int. J. Syst. Evol. Microbiol.">
        <title>The Global Catalogue of Microorganisms (GCM) 10K type strain sequencing project: providing services to taxonomists for standard genome sequencing and annotation.</title>
        <authorList>
            <consortium name="The Broad Institute Genomics Platform"/>
            <consortium name="The Broad Institute Genome Sequencing Center for Infectious Disease"/>
            <person name="Wu L."/>
            <person name="Ma J."/>
        </authorList>
    </citation>
    <scope>NUCLEOTIDE SEQUENCE [LARGE SCALE GENOMIC DNA]</scope>
    <source>
        <strain evidence="3">JCM 17027</strain>
    </source>
</reference>
<proteinExistence type="predicted"/>
<gene>
    <name evidence="2" type="ORF">GCM10022384_48630</name>
</gene>
<dbReference type="InterPro" id="IPR015943">
    <property type="entry name" value="WD40/YVTN_repeat-like_dom_sf"/>
</dbReference>
<dbReference type="InterPro" id="IPR011044">
    <property type="entry name" value="Quino_amine_DH_bsu"/>
</dbReference>
<dbReference type="EMBL" id="BAABCQ010000112">
    <property type="protein sequence ID" value="GAA3995531.1"/>
    <property type="molecule type" value="Genomic_DNA"/>
</dbReference>
<dbReference type="SUPFAM" id="SSF50969">
    <property type="entry name" value="YVTN repeat-like/Quinoprotein amine dehydrogenase"/>
    <property type="match status" value="1"/>
</dbReference>
<keyword evidence="3" id="KW-1185">Reference proteome</keyword>
<dbReference type="Proteomes" id="UP001500034">
    <property type="component" value="Unassembled WGS sequence"/>
</dbReference>
<evidence type="ECO:0000256" key="1">
    <source>
        <dbReference type="SAM" id="MobiDB-lite"/>
    </source>
</evidence>
<organism evidence="2 3">
    <name type="scientific">Streptomyces marokkonensis</name>
    <dbReference type="NCBI Taxonomy" id="324855"/>
    <lineage>
        <taxon>Bacteria</taxon>
        <taxon>Bacillati</taxon>
        <taxon>Actinomycetota</taxon>
        <taxon>Actinomycetes</taxon>
        <taxon>Kitasatosporales</taxon>
        <taxon>Streptomycetaceae</taxon>
        <taxon>Streptomyces</taxon>
    </lineage>
</organism>
<evidence type="ECO:0000313" key="3">
    <source>
        <dbReference type="Proteomes" id="UP001500034"/>
    </source>
</evidence>
<dbReference type="Gene3D" id="2.130.10.10">
    <property type="entry name" value="YVTN repeat-like/Quinoprotein amine dehydrogenase"/>
    <property type="match status" value="1"/>
</dbReference>
<accession>A0ABP7RC37</accession>
<protein>
    <submittedName>
        <fullName evidence="2">Uncharacterized protein</fullName>
    </submittedName>
</protein>
<name>A0ABP7RC37_9ACTN</name>
<evidence type="ECO:0000313" key="2">
    <source>
        <dbReference type="EMBL" id="GAA3995531.1"/>
    </source>
</evidence>
<feature type="region of interest" description="Disordered" evidence="1">
    <location>
        <begin position="1"/>
        <end position="27"/>
    </location>
</feature>
<comment type="caution">
    <text evidence="2">The sequence shown here is derived from an EMBL/GenBank/DDBJ whole genome shotgun (WGS) entry which is preliminary data.</text>
</comment>
<sequence>MRPSRAWSPEAELERPTRVSLTDTERKKPRLVDLGTSYSFRSLARGPQGQALGLGTDGAIHVIDQNTGRSRRRSPAAGEWQQARPTLFVRGHVAYVSEPGKKALHAIAVETGEKITSFTLPKSTSELSGVVAGHRLRNVPSPHRP</sequence>